<evidence type="ECO:0000313" key="3">
    <source>
        <dbReference type="Proteomes" id="UP001158067"/>
    </source>
</evidence>
<keyword evidence="1" id="KW-0812">Transmembrane</keyword>
<keyword evidence="1" id="KW-0472">Membrane</keyword>
<proteinExistence type="predicted"/>
<evidence type="ECO:0000313" key="2">
    <source>
        <dbReference type="EMBL" id="SMP46969.1"/>
    </source>
</evidence>
<evidence type="ECO:0000256" key="1">
    <source>
        <dbReference type="SAM" id="Phobius"/>
    </source>
</evidence>
<comment type="caution">
    <text evidence="2">The sequence shown here is derived from an EMBL/GenBank/DDBJ whole genome shotgun (WGS) entry which is preliminary data.</text>
</comment>
<accession>A0ABY1PWE5</accession>
<keyword evidence="3" id="KW-1185">Reference proteome</keyword>
<name>A0ABY1PWE5_9BACT</name>
<reference evidence="2 3" key="1">
    <citation type="submission" date="2017-05" db="EMBL/GenBank/DDBJ databases">
        <authorList>
            <person name="Varghese N."/>
            <person name="Submissions S."/>
        </authorList>
    </citation>
    <scope>NUCLEOTIDE SEQUENCE [LARGE SCALE GENOMIC DNA]</scope>
    <source>
        <strain evidence="2 3">DSM 25457</strain>
    </source>
</reference>
<dbReference type="Proteomes" id="UP001158067">
    <property type="component" value="Unassembled WGS sequence"/>
</dbReference>
<sequence length="506" mass="56089">MLAVGKMGEGEEVAIEIDCCFLNEQTPMDVQPEDADLVSPPIAVSDWLSGEGNKRLQAAIETLKNRHHIGSEEVAVSLSGDFCVTRISTGTVEQVDHELDALAGRIPRYLQLGPGGKLTGQIRDTLNPGIEHALTAVGNLTRLQTLYDAFAECDVRVAWIEPSLVSIARLIGELGIDEEHPVLVADSFGQSWEVGITHQGRLLLDYRPAAAHDAKTFANAIVEHLSRLRRFCQRHRGIDYSELNVLYVGGPPEKVDPVLEHFSEIAVQNDHGLRTLPLLISDSFITIEVEASLRSDAIAAAAALLPLIRPDSQQPPPDLLQTIRRTKQQGGWKWIALTWWPAIAATFVVVALHFWVGGLQSQAEQRQLQREYVENQLRANRVRVASLQSDRRWVDHLKTISEKTVSPPMADLTKEITQCLPPRSVLQSIQVESERDILLSGSTSQEAEIYEIVGYLRQLPGIHQVALLGTMLGSKQEESQFNIRLSWRPDTSISESSLAMQESSNE</sequence>
<keyword evidence="1" id="KW-1133">Transmembrane helix</keyword>
<feature type="transmembrane region" description="Helical" evidence="1">
    <location>
        <begin position="334"/>
        <end position="356"/>
    </location>
</feature>
<dbReference type="EMBL" id="FXUG01000002">
    <property type="protein sequence ID" value="SMP46969.1"/>
    <property type="molecule type" value="Genomic_DNA"/>
</dbReference>
<protein>
    <submittedName>
        <fullName evidence="2">Uncharacterized protein</fullName>
    </submittedName>
</protein>
<gene>
    <name evidence="2" type="ORF">SAMN06265222_102212</name>
</gene>
<organism evidence="2 3">
    <name type="scientific">Neorhodopirellula lusitana</name>
    <dbReference type="NCBI Taxonomy" id="445327"/>
    <lineage>
        <taxon>Bacteria</taxon>
        <taxon>Pseudomonadati</taxon>
        <taxon>Planctomycetota</taxon>
        <taxon>Planctomycetia</taxon>
        <taxon>Pirellulales</taxon>
        <taxon>Pirellulaceae</taxon>
        <taxon>Neorhodopirellula</taxon>
    </lineage>
</organism>